<dbReference type="Pfam" id="PF06824">
    <property type="entry name" value="Glyco_hydro_125"/>
    <property type="match status" value="1"/>
</dbReference>
<reference evidence="3" key="1">
    <citation type="journal article" date="2017" name="Nat. Microbiol.">
        <title>Global analysis of biosynthetic gene clusters reveals vast potential of secondary metabolite production in Penicillium species.</title>
        <authorList>
            <person name="Nielsen J.C."/>
            <person name="Grijseels S."/>
            <person name="Prigent S."/>
            <person name="Ji B."/>
            <person name="Dainat J."/>
            <person name="Nielsen K.F."/>
            <person name="Frisvad J.C."/>
            <person name="Workman M."/>
            <person name="Nielsen J."/>
        </authorList>
    </citation>
    <scope>NUCLEOTIDE SEQUENCE [LARGE SCALE GENOMIC DNA]</scope>
    <source>
        <strain evidence="3">IBT 31811</strain>
    </source>
</reference>
<dbReference type="GO" id="GO:0005975">
    <property type="term" value="P:carbohydrate metabolic process"/>
    <property type="evidence" value="ECO:0007669"/>
    <property type="project" value="InterPro"/>
</dbReference>
<dbReference type="PANTHER" id="PTHR31047:SF0">
    <property type="entry name" value="MEIOTICALLY UP-REGULATED GENE 157 PROTEIN"/>
    <property type="match status" value="1"/>
</dbReference>
<dbReference type="AlphaFoldDB" id="A0A1V6QP10"/>
<dbReference type="InterPro" id="IPR019038">
    <property type="entry name" value="POLD3"/>
</dbReference>
<feature type="compositionally biased region" description="Basic and acidic residues" evidence="1">
    <location>
        <begin position="307"/>
        <end position="321"/>
    </location>
</feature>
<keyword evidence="3" id="KW-1185">Reference proteome</keyword>
<evidence type="ECO:0000256" key="1">
    <source>
        <dbReference type="SAM" id="MobiDB-lite"/>
    </source>
</evidence>
<dbReference type="STRING" id="416450.A0A1V6QP10"/>
<dbReference type="PANTHER" id="PTHR31047">
    <property type="entry name" value="MEIOTICALLY UP-REGULATED GENE 157 PROTEIN"/>
    <property type="match status" value="1"/>
</dbReference>
<comment type="caution">
    <text evidence="2">The sequence shown here is derived from an EMBL/GenBank/DDBJ whole genome shotgun (WGS) entry which is preliminary data.</text>
</comment>
<protein>
    <recommendedName>
        <fullName evidence="4">DNA polymerase delta subunit 3</fullName>
    </recommendedName>
</protein>
<gene>
    <name evidence="2" type="ORF">PENANT_c001G11025</name>
</gene>
<feature type="compositionally biased region" description="Acidic residues" evidence="1">
    <location>
        <begin position="282"/>
        <end position="295"/>
    </location>
</feature>
<dbReference type="Proteomes" id="UP000191672">
    <property type="component" value="Unassembled WGS sequence"/>
</dbReference>
<dbReference type="InterPro" id="IPR008313">
    <property type="entry name" value="GH125"/>
</dbReference>
<feature type="compositionally biased region" description="Low complexity" evidence="1">
    <location>
        <begin position="231"/>
        <end position="256"/>
    </location>
</feature>
<evidence type="ECO:0000313" key="2">
    <source>
        <dbReference type="EMBL" id="OQD90938.1"/>
    </source>
</evidence>
<dbReference type="SUPFAM" id="SSF48208">
    <property type="entry name" value="Six-hairpin glycosidases"/>
    <property type="match status" value="1"/>
</dbReference>
<dbReference type="Gene3D" id="1.50.10.10">
    <property type="match status" value="1"/>
</dbReference>
<dbReference type="InterPro" id="IPR012341">
    <property type="entry name" value="6hp_glycosidase-like_sf"/>
</dbReference>
<dbReference type="Pfam" id="PF09507">
    <property type="entry name" value="CDC27"/>
    <property type="match status" value="1"/>
</dbReference>
<feature type="compositionally biased region" description="Basic residues" evidence="1">
    <location>
        <begin position="365"/>
        <end position="376"/>
    </location>
</feature>
<proteinExistence type="predicted"/>
<dbReference type="Gene3D" id="3.90.1030.20">
    <property type="entry name" value="DNA polymerase delta, p66 (Cdc27) subunit, wHTH domain"/>
    <property type="match status" value="1"/>
</dbReference>
<feature type="compositionally biased region" description="Low complexity" evidence="1">
    <location>
        <begin position="190"/>
        <end position="201"/>
    </location>
</feature>
<dbReference type="GO" id="GO:0043625">
    <property type="term" value="C:delta DNA polymerase complex"/>
    <property type="evidence" value="ECO:0007669"/>
    <property type="project" value="InterPro"/>
</dbReference>
<dbReference type="GO" id="GO:0006260">
    <property type="term" value="P:DNA replication"/>
    <property type="evidence" value="ECO:0007669"/>
    <property type="project" value="InterPro"/>
</dbReference>
<dbReference type="InterPro" id="IPR008928">
    <property type="entry name" value="6-hairpin_glycosidase_sf"/>
</dbReference>
<dbReference type="EMBL" id="MDYN01000001">
    <property type="protein sequence ID" value="OQD90938.1"/>
    <property type="molecule type" value="Genomic_DNA"/>
</dbReference>
<dbReference type="GO" id="GO:0003824">
    <property type="term" value="F:catalytic activity"/>
    <property type="evidence" value="ECO:0007669"/>
    <property type="project" value="UniProtKB-ARBA"/>
</dbReference>
<organism evidence="2 3">
    <name type="scientific">Penicillium antarcticum</name>
    <dbReference type="NCBI Taxonomy" id="416450"/>
    <lineage>
        <taxon>Eukaryota</taxon>
        <taxon>Fungi</taxon>
        <taxon>Dikarya</taxon>
        <taxon>Ascomycota</taxon>
        <taxon>Pezizomycotina</taxon>
        <taxon>Eurotiomycetes</taxon>
        <taxon>Eurotiomycetidae</taxon>
        <taxon>Eurotiales</taxon>
        <taxon>Aspergillaceae</taxon>
        <taxon>Penicillium</taxon>
    </lineage>
</organism>
<evidence type="ECO:0000313" key="3">
    <source>
        <dbReference type="Proteomes" id="UP000191672"/>
    </source>
</evidence>
<feature type="compositionally biased region" description="Low complexity" evidence="1">
    <location>
        <begin position="269"/>
        <end position="278"/>
    </location>
</feature>
<feature type="region of interest" description="Disordered" evidence="1">
    <location>
        <begin position="177"/>
        <end position="376"/>
    </location>
</feature>
<sequence>MDSKLFLAENVLNERHAVTYRSLSRALKVHANRAKQILFEFHRNENAKKPQTVHATYVISGIQKAPETAPPNGLANDEDEIMQSSPYLSSSMPNQDASSDSPRIATIILAREEDLEDAKSTFQSISTIHVYSLEPTPLPDLNVLVDANRQIAINYAQEDPLECGKQWGMIQNRNVKRRTGARPPPPPAAKSPAPAVKAAKPSTESAVPAKRPLQNEAAPAKVETKSEEPKSQSSSGANSQSSSKPVVKAASSKKGSLFSSFAKAKPKPKTAAPAEPTAQDVMLDDASEEEPEELFPDSGDRAAAANRESRKEREEKLKKMMDDDEADDEEMPDADEESLREPTPIEQPPPSQPAELKEEVTVQGGRRRGKRQVMKKKTVKDEEGYLVTREEASWESFSEDEPAPKKLAVNVPKAMTLSIVLAASLLGLANALAGRDDPAILKRACPDYVSYASTPHAPYSEGPLKLPFQRPAEACRTFSSPAVEKVIDDITSRLTDKDLAQLFRNAYPNTLDTTIKWHTNGSSASAKRASSQSGPQWIGTQTFVVTGDINAEWLRDSTNQLTNYQALASTDASLYSLILGAINTQSEFVIQNPYCNAFQPPSLSGIKPENSTQQDKVHPAYEKSFVFECKYELDSLAHFLLLGTEFHENTGATDFLTDRWYKALQTVLDTIDAQSQPTFNSKSQFVTNVYTFQRQTNIGTETLSLEGVGNPLNSETGLIRSAFRPSDDATIFGFFIPPNAMMSVQLQKTAKVIKAAGGPDDLVKDLQQRGEKLAKAVRKHGIVQHPTYGDVYAFEIDGYGSRVLMDDANIPSLLSLPYLGFLDKSDTVYQNTRKMITSKSGNPYYLEGPAFRGIGGPHAGLENAWPMSLLVAAMTSDDDDEILANINLVRDSSLLGLVHESINVTNIKDYTRPWFSWANSVFAQTILKVAAERPHLIFGKGAEAYTVS</sequence>
<dbReference type="SMART" id="SM01149">
    <property type="entry name" value="DUF1237"/>
    <property type="match status" value="1"/>
</dbReference>
<name>A0A1V6QP10_9EURO</name>
<accession>A0A1V6QP10</accession>
<evidence type="ECO:0008006" key="4">
    <source>
        <dbReference type="Google" id="ProtNLM"/>
    </source>
</evidence>
<feature type="compositionally biased region" description="Acidic residues" evidence="1">
    <location>
        <begin position="322"/>
        <end position="338"/>
    </location>
</feature>
<dbReference type="InterPro" id="IPR041913">
    <property type="entry name" value="POLD3_sf"/>
</dbReference>